<dbReference type="PROSITE" id="PS00675">
    <property type="entry name" value="SIGMA54_INTERACT_1"/>
    <property type="match status" value="1"/>
</dbReference>
<keyword evidence="4" id="KW-0238">DNA-binding</keyword>
<dbReference type="SUPFAM" id="SSF52172">
    <property type="entry name" value="CheY-like"/>
    <property type="match status" value="1"/>
</dbReference>
<dbReference type="SMART" id="SM00448">
    <property type="entry name" value="REC"/>
    <property type="match status" value="1"/>
</dbReference>
<dbReference type="PROSITE" id="PS50045">
    <property type="entry name" value="SIGMA54_INTERACT_4"/>
    <property type="match status" value="1"/>
</dbReference>
<dbReference type="FunFam" id="3.40.50.300:FF:000006">
    <property type="entry name" value="DNA-binding transcriptional regulator NtrC"/>
    <property type="match status" value="1"/>
</dbReference>
<evidence type="ECO:0000256" key="3">
    <source>
        <dbReference type="ARBA" id="ARBA00023015"/>
    </source>
</evidence>
<keyword evidence="1" id="KW-0547">Nucleotide-binding</keyword>
<dbReference type="SUPFAM" id="SSF46689">
    <property type="entry name" value="Homeodomain-like"/>
    <property type="match status" value="1"/>
</dbReference>
<dbReference type="PROSITE" id="PS00676">
    <property type="entry name" value="SIGMA54_INTERACT_2"/>
    <property type="match status" value="1"/>
</dbReference>
<evidence type="ECO:0000313" key="10">
    <source>
        <dbReference type="Proteomes" id="UP000697710"/>
    </source>
</evidence>
<reference evidence="9" key="2">
    <citation type="journal article" date="2021" name="Microbiome">
        <title>Successional dynamics and alternative stable states in a saline activated sludge microbial community over 9 years.</title>
        <authorList>
            <person name="Wang Y."/>
            <person name="Ye J."/>
            <person name="Ju F."/>
            <person name="Liu L."/>
            <person name="Boyd J.A."/>
            <person name="Deng Y."/>
            <person name="Parks D.H."/>
            <person name="Jiang X."/>
            <person name="Yin X."/>
            <person name="Woodcroft B.J."/>
            <person name="Tyson G.W."/>
            <person name="Hugenholtz P."/>
            <person name="Polz M.F."/>
            <person name="Zhang T."/>
        </authorList>
    </citation>
    <scope>NUCLEOTIDE SEQUENCE</scope>
    <source>
        <strain evidence="9">HKST-UBA01</strain>
    </source>
</reference>
<keyword evidence="5" id="KW-0804">Transcription</keyword>
<accession>A0A956LVY5</accession>
<evidence type="ECO:0000259" key="8">
    <source>
        <dbReference type="PROSITE" id="PS50110"/>
    </source>
</evidence>
<keyword evidence="2" id="KW-0067">ATP-binding</keyword>
<evidence type="ECO:0000256" key="5">
    <source>
        <dbReference type="ARBA" id="ARBA00023163"/>
    </source>
</evidence>
<dbReference type="SUPFAM" id="SSF52540">
    <property type="entry name" value="P-loop containing nucleoside triphosphate hydrolases"/>
    <property type="match status" value="1"/>
</dbReference>
<dbReference type="Gene3D" id="3.40.50.300">
    <property type="entry name" value="P-loop containing nucleotide triphosphate hydrolases"/>
    <property type="match status" value="1"/>
</dbReference>
<dbReference type="PROSITE" id="PS50110">
    <property type="entry name" value="RESPONSE_REGULATORY"/>
    <property type="match status" value="1"/>
</dbReference>
<dbReference type="CDD" id="cd00009">
    <property type="entry name" value="AAA"/>
    <property type="match status" value="1"/>
</dbReference>
<dbReference type="InterPro" id="IPR058031">
    <property type="entry name" value="AAA_lid_NorR"/>
</dbReference>
<feature type="domain" description="Sigma-54 factor interaction" evidence="7">
    <location>
        <begin position="148"/>
        <end position="377"/>
    </location>
</feature>
<evidence type="ECO:0000256" key="1">
    <source>
        <dbReference type="ARBA" id="ARBA00022741"/>
    </source>
</evidence>
<dbReference type="GO" id="GO:0000160">
    <property type="term" value="P:phosphorelay signal transduction system"/>
    <property type="evidence" value="ECO:0007669"/>
    <property type="project" value="InterPro"/>
</dbReference>
<feature type="modified residue" description="4-aspartylphosphate" evidence="6">
    <location>
        <position position="50"/>
    </location>
</feature>
<evidence type="ECO:0000256" key="6">
    <source>
        <dbReference type="PROSITE-ProRule" id="PRU00169"/>
    </source>
</evidence>
<comment type="caution">
    <text evidence="9">The sequence shown here is derived from an EMBL/GenBank/DDBJ whole genome shotgun (WGS) entry which is preliminary data.</text>
</comment>
<dbReference type="GO" id="GO:0006355">
    <property type="term" value="P:regulation of DNA-templated transcription"/>
    <property type="evidence" value="ECO:0007669"/>
    <property type="project" value="InterPro"/>
</dbReference>
<dbReference type="Gene3D" id="1.10.10.60">
    <property type="entry name" value="Homeodomain-like"/>
    <property type="match status" value="1"/>
</dbReference>
<dbReference type="PRINTS" id="PR01590">
    <property type="entry name" value="HTHFIS"/>
</dbReference>
<dbReference type="GO" id="GO:0043565">
    <property type="term" value="F:sequence-specific DNA binding"/>
    <property type="evidence" value="ECO:0007669"/>
    <property type="project" value="InterPro"/>
</dbReference>
<dbReference type="InterPro" id="IPR009057">
    <property type="entry name" value="Homeodomain-like_sf"/>
</dbReference>
<dbReference type="PROSITE" id="PS00688">
    <property type="entry name" value="SIGMA54_INTERACT_3"/>
    <property type="match status" value="1"/>
</dbReference>
<dbReference type="PANTHER" id="PTHR32071:SF57">
    <property type="entry name" value="C4-DICARBOXYLATE TRANSPORT TRANSCRIPTIONAL REGULATORY PROTEIN DCTD"/>
    <property type="match status" value="1"/>
</dbReference>
<dbReference type="InterPro" id="IPR002197">
    <property type="entry name" value="HTH_Fis"/>
</dbReference>
<dbReference type="PANTHER" id="PTHR32071">
    <property type="entry name" value="TRANSCRIPTIONAL REGULATORY PROTEIN"/>
    <property type="match status" value="1"/>
</dbReference>
<protein>
    <submittedName>
        <fullName evidence="9">Sigma-54-dependent Fis family transcriptional regulator</fullName>
    </submittedName>
</protein>
<dbReference type="InterPro" id="IPR025943">
    <property type="entry name" value="Sigma_54_int_dom_ATP-bd_2"/>
</dbReference>
<dbReference type="SMART" id="SM00382">
    <property type="entry name" value="AAA"/>
    <property type="match status" value="1"/>
</dbReference>
<dbReference type="Pfam" id="PF02954">
    <property type="entry name" value="HTH_8"/>
    <property type="match status" value="1"/>
</dbReference>
<dbReference type="InterPro" id="IPR025944">
    <property type="entry name" value="Sigma_54_int_dom_CS"/>
</dbReference>
<reference evidence="9" key="1">
    <citation type="submission" date="2020-04" db="EMBL/GenBank/DDBJ databases">
        <authorList>
            <person name="Zhang T."/>
        </authorList>
    </citation>
    <scope>NUCLEOTIDE SEQUENCE</scope>
    <source>
        <strain evidence="9">HKST-UBA01</strain>
    </source>
</reference>
<dbReference type="InterPro" id="IPR011006">
    <property type="entry name" value="CheY-like_superfamily"/>
</dbReference>
<proteinExistence type="predicted"/>
<organism evidence="9 10">
    <name type="scientific">Eiseniibacteriota bacterium</name>
    <dbReference type="NCBI Taxonomy" id="2212470"/>
    <lineage>
        <taxon>Bacteria</taxon>
        <taxon>Candidatus Eiseniibacteriota</taxon>
    </lineage>
</organism>
<dbReference type="InterPro" id="IPR003593">
    <property type="entry name" value="AAA+_ATPase"/>
</dbReference>
<dbReference type="InterPro" id="IPR027417">
    <property type="entry name" value="P-loop_NTPase"/>
</dbReference>
<name>A0A956LVY5_UNCEI</name>
<dbReference type="AlphaFoldDB" id="A0A956LVY5"/>
<evidence type="ECO:0000259" key="7">
    <source>
        <dbReference type="PROSITE" id="PS50045"/>
    </source>
</evidence>
<evidence type="ECO:0000256" key="4">
    <source>
        <dbReference type="ARBA" id="ARBA00023125"/>
    </source>
</evidence>
<dbReference type="Gene3D" id="3.40.50.2300">
    <property type="match status" value="1"/>
</dbReference>
<keyword evidence="3" id="KW-0805">Transcription regulation</keyword>
<dbReference type="InterPro" id="IPR001789">
    <property type="entry name" value="Sig_transdc_resp-reg_receiver"/>
</dbReference>
<sequence>MILIVDDDYAVTASLGLLCKQAGWSTTSASTPEEALAALARPGVSLVLQDMNFSRETSGEEGLALLRRIRAQHPRVPVILITAWGSIQLAVDGMKEGAADFITKPWHNEQVLQSVRTALGLASRRQRRASHESLDRSALEREYDLTGIEGEHPRFLAALELALNVAGTEASILVTGETGTGKEVIASAVHRNSSRAGGAFVKVNLAGLPPGLFESELFGHVRGAFTDAARDRPGRFAAAQGGTILLDEIGDLDLSSQVKLLRVLQDRQYEVLGTDRAVPLESRVLAATNVDLEDAIRNGSFREDLYYRINLIRVHLPPLSERLSDIPLLAERFLEDAARSFARPARSLDRSAQAWLRERSWPGNVRQLQHLLTRAVLTSSGAVLTDEDLRRTQAMDFGAEKDDPLPAVGTMTLPEMERAMICKALAHHGGNLSRVAESLGMSRPALYRRLEKHGIEA</sequence>
<gene>
    <name evidence="9" type="ORF">KC729_01540</name>
</gene>
<dbReference type="Proteomes" id="UP000697710">
    <property type="component" value="Unassembled WGS sequence"/>
</dbReference>
<dbReference type="Pfam" id="PF00158">
    <property type="entry name" value="Sigma54_activat"/>
    <property type="match status" value="1"/>
</dbReference>
<dbReference type="InterPro" id="IPR025662">
    <property type="entry name" value="Sigma_54_int_dom_ATP-bd_1"/>
</dbReference>
<dbReference type="Pfam" id="PF25601">
    <property type="entry name" value="AAA_lid_14"/>
    <property type="match status" value="1"/>
</dbReference>
<dbReference type="InterPro" id="IPR002078">
    <property type="entry name" value="Sigma_54_int"/>
</dbReference>
<evidence type="ECO:0000256" key="2">
    <source>
        <dbReference type="ARBA" id="ARBA00022840"/>
    </source>
</evidence>
<dbReference type="EMBL" id="JAGQHR010000020">
    <property type="protein sequence ID" value="MCA9726333.1"/>
    <property type="molecule type" value="Genomic_DNA"/>
</dbReference>
<evidence type="ECO:0000313" key="9">
    <source>
        <dbReference type="EMBL" id="MCA9726333.1"/>
    </source>
</evidence>
<dbReference type="Pfam" id="PF00072">
    <property type="entry name" value="Response_reg"/>
    <property type="match status" value="1"/>
</dbReference>
<dbReference type="GO" id="GO:0005524">
    <property type="term" value="F:ATP binding"/>
    <property type="evidence" value="ECO:0007669"/>
    <property type="project" value="UniProtKB-KW"/>
</dbReference>
<keyword evidence="6" id="KW-0597">Phosphoprotein</keyword>
<dbReference type="Gene3D" id="1.10.8.60">
    <property type="match status" value="1"/>
</dbReference>
<feature type="domain" description="Response regulatory" evidence="8">
    <location>
        <begin position="1"/>
        <end position="119"/>
    </location>
</feature>